<comment type="similarity">
    <text evidence="3">In the N-terminal section; belongs to the FlgJ family.</text>
</comment>
<name>T0YZK8_9ZZZZ</name>
<dbReference type="InterPro" id="IPR051056">
    <property type="entry name" value="Glycosyl_Hydrolase_73"/>
</dbReference>
<comment type="similarity">
    <text evidence="4">In the C-terminal section; belongs to the glycosyl hydrolase 73 family.</text>
</comment>
<dbReference type="GO" id="GO:0042597">
    <property type="term" value="C:periplasmic space"/>
    <property type="evidence" value="ECO:0007669"/>
    <property type="project" value="UniProtKB-SubCell"/>
</dbReference>
<comment type="subcellular location">
    <subcellularLocation>
        <location evidence="2">Periplasm</location>
    </subcellularLocation>
</comment>
<dbReference type="GO" id="GO:0071973">
    <property type="term" value="P:bacterial-type flagellum-dependent cell motility"/>
    <property type="evidence" value="ECO:0007669"/>
    <property type="project" value="TreeGrafter"/>
</dbReference>
<feature type="non-terminal residue" evidence="13">
    <location>
        <position position="1"/>
    </location>
</feature>
<evidence type="ECO:0000256" key="7">
    <source>
        <dbReference type="ARBA" id="ARBA00022801"/>
    </source>
</evidence>
<evidence type="ECO:0000256" key="5">
    <source>
        <dbReference type="ARBA" id="ARBA00013433"/>
    </source>
</evidence>
<dbReference type="GO" id="GO:0004040">
    <property type="term" value="F:amidase activity"/>
    <property type="evidence" value="ECO:0007669"/>
    <property type="project" value="InterPro"/>
</dbReference>
<evidence type="ECO:0000259" key="12">
    <source>
        <dbReference type="SMART" id="SM00047"/>
    </source>
</evidence>
<evidence type="ECO:0000256" key="9">
    <source>
        <dbReference type="ARBA" id="ARBA00023316"/>
    </source>
</evidence>
<keyword evidence="6" id="KW-0574">Periplasm</keyword>
<keyword evidence="9" id="KW-0961">Cell wall biogenesis/degradation</keyword>
<dbReference type="GO" id="GO:0016798">
    <property type="term" value="F:hydrolase activity, acting on glycosyl bonds"/>
    <property type="evidence" value="ECO:0007669"/>
    <property type="project" value="UniProtKB-KW"/>
</dbReference>
<keyword evidence="7 13" id="KW-0378">Hydrolase</keyword>
<reference evidence="13" key="2">
    <citation type="journal article" date="2014" name="ISME J.">
        <title>Microbial stratification in low pH oxic and suboxic macroscopic growths along an acid mine drainage.</title>
        <authorList>
            <person name="Mendez-Garcia C."/>
            <person name="Mesa V."/>
            <person name="Sprenger R.R."/>
            <person name="Richter M."/>
            <person name="Diez M.S."/>
            <person name="Solano J."/>
            <person name="Bargiela R."/>
            <person name="Golyshina O.V."/>
            <person name="Manteca A."/>
            <person name="Ramos J.L."/>
            <person name="Gallego J.R."/>
            <person name="Llorente I."/>
            <person name="Martins Dos Santos V.A."/>
            <person name="Jensen O.N."/>
            <person name="Pelaez A.I."/>
            <person name="Sanchez J."/>
            <person name="Ferrer M."/>
        </authorList>
    </citation>
    <scope>NUCLEOTIDE SEQUENCE</scope>
</reference>
<evidence type="ECO:0000256" key="10">
    <source>
        <dbReference type="ARBA" id="ARBA00030835"/>
    </source>
</evidence>
<evidence type="ECO:0000256" key="4">
    <source>
        <dbReference type="ARBA" id="ARBA00007974"/>
    </source>
</evidence>
<keyword evidence="13" id="KW-0966">Cell projection</keyword>
<dbReference type="PANTHER" id="PTHR33308:SF9">
    <property type="entry name" value="PEPTIDOGLYCAN HYDROLASE FLGJ"/>
    <property type="match status" value="1"/>
</dbReference>
<dbReference type="GO" id="GO:0044780">
    <property type="term" value="P:bacterial-type flagellum assembly"/>
    <property type="evidence" value="ECO:0007669"/>
    <property type="project" value="InterPro"/>
</dbReference>
<dbReference type="InterPro" id="IPR002901">
    <property type="entry name" value="MGlyc_endo_b_GlcNAc-like_dom"/>
</dbReference>
<dbReference type="GO" id="GO:0071555">
    <property type="term" value="P:cell wall organization"/>
    <property type="evidence" value="ECO:0007669"/>
    <property type="project" value="UniProtKB-KW"/>
</dbReference>
<proteinExistence type="inferred from homology"/>
<evidence type="ECO:0000256" key="8">
    <source>
        <dbReference type="ARBA" id="ARBA00023295"/>
    </source>
</evidence>
<dbReference type="EMBL" id="AUZX01011911">
    <property type="protein sequence ID" value="EQD41116.1"/>
    <property type="molecule type" value="Genomic_DNA"/>
</dbReference>
<dbReference type="AlphaFoldDB" id="T0YZK8"/>
<dbReference type="SMART" id="SM00047">
    <property type="entry name" value="LYZ2"/>
    <property type="match status" value="1"/>
</dbReference>
<feature type="region of interest" description="Disordered" evidence="11">
    <location>
        <begin position="61"/>
        <end position="81"/>
    </location>
</feature>
<dbReference type="Pfam" id="PF01832">
    <property type="entry name" value="Glucosaminidase"/>
    <property type="match status" value="1"/>
</dbReference>
<accession>T0YZK8</accession>
<evidence type="ECO:0000256" key="3">
    <source>
        <dbReference type="ARBA" id="ARBA00006880"/>
    </source>
</evidence>
<keyword evidence="13" id="KW-0282">Flagellum</keyword>
<evidence type="ECO:0000256" key="11">
    <source>
        <dbReference type="SAM" id="MobiDB-lite"/>
    </source>
</evidence>
<keyword evidence="8 13" id="KW-0326">Glycosidase</keyword>
<evidence type="ECO:0000256" key="2">
    <source>
        <dbReference type="ARBA" id="ARBA00004418"/>
    </source>
</evidence>
<sequence>NPLFGSSQSRMYQDMYDEQLSIQLSKEHSFGLAEMLVQQLRTQWASEGSATNVSPAKAVSGPVSAAAPPESGGAIAGTPSATAQQQGAFARSIWPDAQRAAHQLGVTPVALVAQAALETNWGRNIPQSAGGQSSNNLFGIKAGAGWSGASVDSPTREYVDGAPTATQAQFRAYGSCGQCFHDYATLLSRNPRYSAALGTGNDVGAFAAALQRGGYATDPNYARKLSAVADTVSRVLGAEPLKLAAATPIATGSSTL</sequence>
<reference evidence="13" key="1">
    <citation type="submission" date="2013-08" db="EMBL/GenBank/DDBJ databases">
        <authorList>
            <person name="Mendez C."/>
            <person name="Richter M."/>
            <person name="Ferrer M."/>
            <person name="Sanchez J."/>
        </authorList>
    </citation>
    <scope>NUCLEOTIDE SEQUENCE</scope>
</reference>
<comment type="caution">
    <text evidence="13">The sequence shown here is derived from an EMBL/GenBank/DDBJ whole genome shotgun (WGS) entry which is preliminary data.</text>
</comment>
<dbReference type="PANTHER" id="PTHR33308">
    <property type="entry name" value="PEPTIDOGLYCAN HYDROLASE FLGJ"/>
    <property type="match status" value="1"/>
</dbReference>
<comment type="function">
    <text evidence="1">Flagellum-specific muramidase which hydrolyzes the peptidoglycan layer to assemble the rod structure in the periplasmic space.</text>
</comment>
<dbReference type="InterPro" id="IPR019301">
    <property type="entry name" value="Flagellar_prot_FlgJ_N"/>
</dbReference>
<dbReference type="Gene3D" id="1.10.530.10">
    <property type="match status" value="1"/>
</dbReference>
<keyword evidence="13" id="KW-0969">Cilium</keyword>
<dbReference type="Pfam" id="PF10135">
    <property type="entry name" value="Rod-binding"/>
    <property type="match status" value="1"/>
</dbReference>
<gene>
    <name evidence="13" type="ORF">B1A_16208</name>
</gene>
<feature type="domain" description="Mannosyl-glycoprotein endo-beta-N-acetylglucosamidase-like" evidence="12">
    <location>
        <begin position="77"/>
        <end position="233"/>
    </location>
</feature>
<feature type="compositionally biased region" description="Low complexity" evidence="11">
    <location>
        <begin position="61"/>
        <end position="77"/>
    </location>
</feature>
<evidence type="ECO:0000256" key="6">
    <source>
        <dbReference type="ARBA" id="ARBA00022764"/>
    </source>
</evidence>
<protein>
    <recommendedName>
        <fullName evidence="5">Peptidoglycan hydrolase FlgJ</fullName>
    </recommendedName>
    <alternativeName>
        <fullName evidence="10">Muramidase FlgJ</fullName>
    </alternativeName>
</protein>
<organism evidence="13">
    <name type="scientific">mine drainage metagenome</name>
    <dbReference type="NCBI Taxonomy" id="410659"/>
    <lineage>
        <taxon>unclassified sequences</taxon>
        <taxon>metagenomes</taxon>
        <taxon>ecological metagenomes</taxon>
    </lineage>
</organism>
<evidence type="ECO:0000313" key="13">
    <source>
        <dbReference type="EMBL" id="EQD41116.1"/>
    </source>
</evidence>
<dbReference type="NCBIfam" id="TIGR02541">
    <property type="entry name" value="flagell_FlgJ"/>
    <property type="match status" value="1"/>
</dbReference>
<evidence type="ECO:0000256" key="1">
    <source>
        <dbReference type="ARBA" id="ARBA00002954"/>
    </source>
</evidence>
<dbReference type="PRINTS" id="PR01002">
    <property type="entry name" value="FLGFLGJ"/>
</dbReference>
<dbReference type="InterPro" id="IPR013377">
    <property type="entry name" value="FlgJ"/>
</dbReference>
<dbReference type="Gene3D" id="2.10.70.40">
    <property type="entry name" value="peptidoglycan hydrolase"/>
    <property type="match status" value="1"/>
</dbReference>